<dbReference type="PROSITE" id="PS50053">
    <property type="entry name" value="UBIQUITIN_2"/>
    <property type="match status" value="1"/>
</dbReference>
<organism evidence="2">
    <name type="scientific">Odontella aurita</name>
    <dbReference type="NCBI Taxonomy" id="265563"/>
    <lineage>
        <taxon>Eukaryota</taxon>
        <taxon>Sar</taxon>
        <taxon>Stramenopiles</taxon>
        <taxon>Ochrophyta</taxon>
        <taxon>Bacillariophyta</taxon>
        <taxon>Mediophyceae</taxon>
        <taxon>Biddulphiophycidae</taxon>
        <taxon>Eupodiscales</taxon>
        <taxon>Odontellaceae</taxon>
        <taxon>Odontella</taxon>
    </lineage>
</organism>
<dbReference type="AlphaFoldDB" id="A0A7S4KB10"/>
<dbReference type="EMBL" id="HBKQ01061226">
    <property type="protein sequence ID" value="CAE2288434.1"/>
    <property type="molecule type" value="Transcribed_RNA"/>
</dbReference>
<evidence type="ECO:0000259" key="1">
    <source>
        <dbReference type="PROSITE" id="PS50053"/>
    </source>
</evidence>
<dbReference type="InterPro" id="IPR050158">
    <property type="entry name" value="Ubiquitin_ubiquitin-like"/>
</dbReference>
<gene>
    <name evidence="2" type="ORF">OAUR00152_LOCUS41729</name>
</gene>
<evidence type="ECO:0000313" key="2">
    <source>
        <dbReference type="EMBL" id="CAE2288434.1"/>
    </source>
</evidence>
<feature type="domain" description="Ubiquitin-like" evidence="1">
    <location>
        <begin position="212"/>
        <end position="286"/>
    </location>
</feature>
<dbReference type="Gene3D" id="3.10.20.90">
    <property type="entry name" value="Phosphatidylinositol 3-kinase Catalytic Subunit, Chain A, domain 1"/>
    <property type="match status" value="1"/>
</dbReference>
<dbReference type="SMART" id="SM00213">
    <property type="entry name" value="UBQ"/>
    <property type="match status" value="1"/>
</dbReference>
<protein>
    <recommendedName>
        <fullName evidence="1">Ubiquitin-like domain-containing protein</fullName>
    </recommendedName>
</protein>
<dbReference type="Pfam" id="PF00240">
    <property type="entry name" value="ubiquitin"/>
    <property type="match status" value="1"/>
</dbReference>
<dbReference type="PANTHER" id="PTHR10666">
    <property type="entry name" value="UBIQUITIN"/>
    <property type="match status" value="1"/>
</dbReference>
<proteinExistence type="predicted"/>
<name>A0A7S4KB10_9STRA</name>
<dbReference type="PRINTS" id="PR00348">
    <property type="entry name" value="UBIQUITIN"/>
</dbReference>
<dbReference type="InterPro" id="IPR000626">
    <property type="entry name" value="Ubiquitin-like_dom"/>
</dbReference>
<sequence length="312" mass="35285">MEGPDDHESLEVVGAKLKAVAKVNHEILDAIEASKHKLVVSKYNYSLKCELSGQDATATAGQEATGSKTPWSFVATPQREGVATRVDRWRYTGEPLEAVEDIFNDNIIYRMNDHEDVTRLNKDLLRVGTKFCDLLADRPKPRSGARVFLRNLERVHVAVGELNNLVIDAKDEASGSEALEEGMKQIVSGFQKVKEEVGIATLKLRSGFQILAQFTFKDLNIPIDWLGKSLLLEAEPYHKVIDIRKMIQEKEGVALDRHRVSFDGKYLEDDRTLESYGISSESTIKVWYIAPEVQKKSSHSSTRKRRRRSSNW</sequence>
<dbReference type="InterPro" id="IPR019956">
    <property type="entry name" value="Ubiquitin_dom"/>
</dbReference>
<reference evidence="2" key="1">
    <citation type="submission" date="2021-01" db="EMBL/GenBank/DDBJ databases">
        <authorList>
            <person name="Corre E."/>
            <person name="Pelletier E."/>
            <person name="Niang G."/>
            <person name="Scheremetjew M."/>
            <person name="Finn R."/>
            <person name="Kale V."/>
            <person name="Holt S."/>
            <person name="Cochrane G."/>
            <person name="Meng A."/>
            <person name="Brown T."/>
            <person name="Cohen L."/>
        </authorList>
    </citation>
    <scope>NUCLEOTIDE SEQUENCE</scope>
    <source>
        <strain evidence="2">Isolate 1302-5</strain>
    </source>
</reference>
<dbReference type="InterPro" id="IPR029071">
    <property type="entry name" value="Ubiquitin-like_domsf"/>
</dbReference>
<dbReference type="SUPFAM" id="SSF54236">
    <property type="entry name" value="Ubiquitin-like"/>
    <property type="match status" value="1"/>
</dbReference>
<accession>A0A7S4KB10</accession>